<dbReference type="EMBL" id="JAQQXR010000005">
    <property type="protein sequence ID" value="MDC8758949.1"/>
    <property type="molecule type" value="Genomic_DNA"/>
</dbReference>
<name>A0ABT5K1U0_9BURK</name>
<sequence length="319" mass="36183">MRTTTVLLRPRFEGSNICTWIGFKHVMYVVEEAVLDHFRQHGLVPRELYEEHGLCLEVIDSSVRILHALHMDDQVEVRIEPKTKAGAKEITVAVTLTVEREGKPVKALTGKVLLMLRQDDSQITGGAGAVAPHFLQEHSAPTLRRAGHAVLPLDQSVSRERAAVAPDVLKALGADSSNSFVWKWHVPYFYCHYNDRMQHNGYLRLMEEVVDLFLAERGISIRSLLEDNKWIPVVPTARVEIVDEARMEETIYTVYTVEEIFKDTTYRSRMDCYVERNGALVKTATGSIVHGYAVIENRKDWSLVQFDQRTIDALSGKPA</sequence>
<dbReference type="SUPFAM" id="SSF54637">
    <property type="entry name" value="Thioesterase/thiol ester dehydrase-isomerase"/>
    <property type="match status" value="2"/>
</dbReference>
<dbReference type="Gene3D" id="3.10.129.10">
    <property type="entry name" value="Hotdog Thioesterase"/>
    <property type="match status" value="2"/>
</dbReference>
<dbReference type="RefSeq" id="WP_273671829.1">
    <property type="nucleotide sequence ID" value="NZ_JAQQXR010000005.1"/>
</dbReference>
<evidence type="ECO:0000313" key="1">
    <source>
        <dbReference type="EMBL" id="MDC8758949.1"/>
    </source>
</evidence>
<organism evidence="1 2">
    <name type="scientific">Janthinobacterium fluminis</name>
    <dbReference type="NCBI Taxonomy" id="2987524"/>
    <lineage>
        <taxon>Bacteria</taxon>
        <taxon>Pseudomonadati</taxon>
        <taxon>Pseudomonadota</taxon>
        <taxon>Betaproteobacteria</taxon>
        <taxon>Burkholderiales</taxon>
        <taxon>Oxalobacteraceae</taxon>
        <taxon>Janthinobacterium</taxon>
    </lineage>
</organism>
<dbReference type="InterPro" id="IPR029069">
    <property type="entry name" value="HotDog_dom_sf"/>
</dbReference>
<reference evidence="1 2" key="1">
    <citation type="submission" date="2022-10" db="EMBL/GenBank/DDBJ databases">
        <title>Janthinobacterium sp. hw3 Genome sequencing.</title>
        <authorList>
            <person name="Park S."/>
        </authorList>
    </citation>
    <scope>NUCLEOTIDE SEQUENCE [LARGE SCALE GENOMIC DNA]</scope>
    <source>
        <strain evidence="2">hw3</strain>
    </source>
</reference>
<keyword evidence="2" id="KW-1185">Reference proteome</keyword>
<dbReference type="Proteomes" id="UP001221208">
    <property type="component" value="Unassembled WGS sequence"/>
</dbReference>
<proteinExistence type="predicted"/>
<comment type="caution">
    <text evidence="1">The sequence shown here is derived from an EMBL/GenBank/DDBJ whole genome shotgun (WGS) entry which is preliminary data.</text>
</comment>
<evidence type="ECO:0000313" key="2">
    <source>
        <dbReference type="Proteomes" id="UP001221208"/>
    </source>
</evidence>
<accession>A0ABT5K1U0</accession>
<gene>
    <name evidence="1" type="ORF">OIK44_15315</name>
</gene>
<evidence type="ECO:0008006" key="3">
    <source>
        <dbReference type="Google" id="ProtNLM"/>
    </source>
</evidence>
<protein>
    <recommendedName>
        <fullName evidence="3">Acyl-CoA thioesterase FadM</fullName>
    </recommendedName>
</protein>